<keyword evidence="3" id="KW-1185">Reference proteome</keyword>
<evidence type="ECO:0000313" key="2">
    <source>
        <dbReference type="EMBL" id="SEK60391.1"/>
    </source>
</evidence>
<gene>
    <name evidence="2" type="ORF">SAMN05444583_102407</name>
</gene>
<dbReference type="EMBL" id="FOAW01000002">
    <property type="protein sequence ID" value="SEK60391.1"/>
    <property type="molecule type" value="Genomic_DNA"/>
</dbReference>
<dbReference type="InterPro" id="IPR003959">
    <property type="entry name" value="ATPase_AAA_core"/>
</dbReference>
<dbReference type="GO" id="GO:0005524">
    <property type="term" value="F:ATP binding"/>
    <property type="evidence" value="ECO:0007669"/>
    <property type="project" value="InterPro"/>
</dbReference>
<dbReference type="GO" id="GO:0016887">
    <property type="term" value="F:ATP hydrolysis activity"/>
    <property type="evidence" value="ECO:0007669"/>
    <property type="project" value="InterPro"/>
</dbReference>
<dbReference type="InterPro" id="IPR027417">
    <property type="entry name" value="P-loop_NTPase"/>
</dbReference>
<name>A0A1H7ICY6_9NOCA</name>
<dbReference type="Proteomes" id="UP000198677">
    <property type="component" value="Unassembled WGS sequence"/>
</dbReference>
<dbReference type="Gene3D" id="3.40.50.300">
    <property type="entry name" value="P-loop containing nucleotide triphosphate hydrolases"/>
    <property type="match status" value="1"/>
</dbReference>
<evidence type="ECO:0000259" key="1">
    <source>
        <dbReference type="Pfam" id="PF13304"/>
    </source>
</evidence>
<dbReference type="SUPFAM" id="SSF52540">
    <property type="entry name" value="P-loop containing nucleoside triphosphate hydrolases"/>
    <property type="match status" value="1"/>
</dbReference>
<accession>A0A1H7ICY6</accession>
<protein>
    <recommendedName>
        <fullName evidence="1">ATPase AAA-type core domain-containing protein</fullName>
    </recommendedName>
</protein>
<dbReference type="PANTHER" id="PTHR40396:SF1">
    <property type="entry name" value="ATPASE AAA-TYPE CORE DOMAIN-CONTAINING PROTEIN"/>
    <property type="match status" value="1"/>
</dbReference>
<feature type="domain" description="ATPase AAA-type core" evidence="1">
    <location>
        <begin position="41"/>
        <end position="366"/>
    </location>
</feature>
<organism evidence="2 3">
    <name type="scientific">Rhodococcus maanshanensis</name>
    <dbReference type="NCBI Taxonomy" id="183556"/>
    <lineage>
        <taxon>Bacteria</taxon>
        <taxon>Bacillati</taxon>
        <taxon>Actinomycetota</taxon>
        <taxon>Actinomycetes</taxon>
        <taxon>Mycobacteriales</taxon>
        <taxon>Nocardiaceae</taxon>
        <taxon>Rhodococcus</taxon>
    </lineage>
</organism>
<dbReference type="PANTHER" id="PTHR40396">
    <property type="entry name" value="ATPASE-LIKE PROTEIN"/>
    <property type="match status" value="1"/>
</dbReference>
<proteinExistence type="predicted"/>
<dbReference type="AlphaFoldDB" id="A0A1H7ICY6"/>
<dbReference type="OrthoDB" id="9809324at2"/>
<reference evidence="3" key="1">
    <citation type="submission" date="2016-10" db="EMBL/GenBank/DDBJ databases">
        <authorList>
            <person name="Varghese N."/>
            <person name="Submissions S."/>
        </authorList>
    </citation>
    <scope>NUCLEOTIDE SEQUENCE [LARGE SCALE GENOMIC DNA]</scope>
    <source>
        <strain evidence="3">DSM 44675</strain>
    </source>
</reference>
<evidence type="ECO:0000313" key="3">
    <source>
        <dbReference type="Proteomes" id="UP000198677"/>
    </source>
</evidence>
<dbReference type="Pfam" id="PF13304">
    <property type="entry name" value="AAA_21"/>
    <property type="match status" value="1"/>
</dbReference>
<sequence>MLVSFGVENHRSIRERMTLDLRVGRKVGSRIEPWDGGIAPIAAIYGANASGKSSLWSALDGFLDLVRDSYRTSNVLRHARQPFALDSHSRSEPTSFDIEFVADDGILYGYSVSFDDSRVIYEELVMFRTARPTKLFERVESNSDGNSGDASASVSFGNSLAGPNRAVVSTLREDSLFLSAAYAADHPRLKPVTSWLRSRIRCYETRSYMSALPHVFEHMHEDRDHLKEIIRILEGSDVGILDGKTNRRKYSDSEISRQRMLAELFGRAGDFEPETETVDFTLVHRGEDGNYELPFEAESEGTQALIAHANVILFAMNFGGVVFFDEIDSSLHPEVVRHLVQLFSSRESNPHHAQLIFTTHDVSLMASIGGRPAPLSREHLWFTEKGSNGTSVLYPVTDFGVREEDNVMRRYMTGRYGALPQIDLSDMGI</sequence>
<dbReference type="RefSeq" id="WP_072753937.1">
    <property type="nucleotide sequence ID" value="NZ_FOAW01000002.1"/>
</dbReference>